<evidence type="ECO:0000256" key="3">
    <source>
        <dbReference type="ARBA" id="ARBA00022927"/>
    </source>
</evidence>
<dbReference type="GO" id="GO:0006886">
    <property type="term" value="P:intracellular protein transport"/>
    <property type="evidence" value="ECO:0007669"/>
    <property type="project" value="InterPro"/>
</dbReference>
<dbReference type="EMBL" id="HE575316">
    <property type="protein sequence ID" value="CCC89628.1"/>
    <property type="molecule type" value="Genomic_DNA"/>
</dbReference>
<dbReference type="AlphaFoldDB" id="G0UJS4"/>
<dbReference type="Pfam" id="PF04810">
    <property type="entry name" value="zf-Sec23_Sec24"/>
    <property type="match status" value="1"/>
</dbReference>
<dbReference type="GO" id="GO:0008270">
    <property type="term" value="F:zinc ion binding"/>
    <property type="evidence" value="ECO:0007669"/>
    <property type="project" value="InterPro"/>
</dbReference>
<dbReference type="InterPro" id="IPR036174">
    <property type="entry name" value="Znf_Sec23_Sec24_sf"/>
</dbReference>
<dbReference type="Pfam" id="PF04811">
    <property type="entry name" value="Sec23_trunk"/>
    <property type="match status" value="1"/>
</dbReference>
<dbReference type="SUPFAM" id="SSF53300">
    <property type="entry name" value="vWA-like"/>
    <property type="match status" value="1"/>
</dbReference>
<evidence type="ECO:0000256" key="2">
    <source>
        <dbReference type="ARBA" id="ARBA00022448"/>
    </source>
</evidence>
<dbReference type="Gene3D" id="1.20.120.730">
    <property type="entry name" value="Sec23/Sec24 helical domain"/>
    <property type="match status" value="1"/>
</dbReference>
<name>G0UJS4_TRYCI</name>
<feature type="compositionally biased region" description="Polar residues" evidence="4">
    <location>
        <begin position="33"/>
        <end position="49"/>
    </location>
</feature>
<dbReference type="PANTHER" id="PTHR13803">
    <property type="entry name" value="SEC24-RELATED PROTEIN"/>
    <property type="match status" value="1"/>
</dbReference>
<evidence type="ECO:0000259" key="6">
    <source>
        <dbReference type="Pfam" id="PF04811"/>
    </source>
</evidence>
<dbReference type="Gene3D" id="3.40.20.10">
    <property type="entry name" value="Severin"/>
    <property type="match status" value="1"/>
</dbReference>
<protein>
    <submittedName>
        <fullName evidence="9">Uncharacterized protein TCIL3000_3_450</fullName>
    </submittedName>
</protein>
<feature type="domain" description="Sec23/Sec24 helical" evidence="7">
    <location>
        <begin position="705"/>
        <end position="805"/>
    </location>
</feature>
<reference evidence="9" key="1">
    <citation type="journal article" date="2012" name="Proc. Natl. Acad. Sci. U.S.A.">
        <title>Antigenic diversity is generated by distinct evolutionary mechanisms in African trypanosome species.</title>
        <authorList>
            <person name="Jackson A.P."/>
            <person name="Berry A."/>
            <person name="Aslett M."/>
            <person name="Allison H.C."/>
            <person name="Burton P."/>
            <person name="Vavrova-Anderson J."/>
            <person name="Brown R."/>
            <person name="Browne H."/>
            <person name="Corton N."/>
            <person name="Hauser H."/>
            <person name="Gamble J."/>
            <person name="Gilderthorp R."/>
            <person name="Marcello L."/>
            <person name="McQuillan J."/>
            <person name="Otto T.D."/>
            <person name="Quail M.A."/>
            <person name="Sanders M.J."/>
            <person name="van Tonder A."/>
            <person name="Ginger M.L."/>
            <person name="Field M.C."/>
            <person name="Barry J.D."/>
            <person name="Hertz-Fowler C."/>
            <person name="Berriman M."/>
        </authorList>
    </citation>
    <scope>NUCLEOTIDE SEQUENCE</scope>
    <source>
        <strain evidence="9">IL3000</strain>
    </source>
</reference>
<dbReference type="Pfam" id="PF04815">
    <property type="entry name" value="Sec23_helical"/>
    <property type="match status" value="1"/>
</dbReference>
<sequence length="962" mass="107124">MSYPYGFVQQSQPQVPPQQQVPTAYLSQLNQNSEASVASYSHGMQSPYPTQAMIGNPTPGAAFPGSGQSYGLYPQSSSAGMPYSNDANGTYAASAQYQQQQPQYGVPSPMTPQQAVPGATVQSKDPYPAPGRAGQMVPQQPALHPPGMPPQQQHQQQVPHARMSNMEYPAPAQEAPHHHVNYARPIPKRSVDLRKAPNPRRDIPRDLENNVVSNSAGQFPLSVCDFVGIDDGNANAKFFRPTTAAVPETDSLVKDSRVPFGAVLAPLCRPLDQREEVPVVSGHPPVRCNRCRAYISCHAKFVDMGRSWVCSLCNMSNTVDDSYFCNLDARGQRLDRAERPELSRGSVEYDVGAYPEYALRDEEEAPVPARPLHYLFLLDVSQKAATTFLPDYVDALLRSLHEMAYQYPECRVAFITYASTLHFYNIRHPRIPQMIVADVDNPFVPLPFTSLCWLTLGTELDLVDAFLLRVPEFAHDLGETNCAVGAAVQVAKLVLSKQHGGRVIVTAHKAPSVGVGAVKLREQHALYGTDKEKELLRPLDGFWKSTAVSYAKDQISVDLHMFADGYCELVTLSHVCHVTNGRVHLFADYDGQSDATEVQAVLDQALLEEAGYAGILRVRCSTGLRVHKYHGHFLSQDSHDMDLPHMQGSSTFFVEFAHESKVDNSSYAYFQTALLYTTRKGSRRVRVHSVRMPVATSLATVYEADLEATLMAYIHQAISNAVNKGLKFAREEAHQQILRMLIAYRRVCTSKGTSSLLMPTRLRLIPLYVLCLLKSDALTEGTTVRIDDRVQKIFHLLTIPTHQCLTYLYPVLYAAHLLPEDPTCGIVDAETGFCRMPPWQQLFYDSITSDGVYILCDEQARLVYLWVGSAVEPRISMELFGTESASEAGKSVFFDHFGDQLRNVLWACLNRDGRMRRLVILHEKERGEDAFFRQLKEEGEGGAMSYDDVLVKLHHEVNKTLG</sequence>
<dbReference type="SUPFAM" id="SSF81811">
    <property type="entry name" value="Helical domain of Sec23/24"/>
    <property type="match status" value="1"/>
</dbReference>
<evidence type="ECO:0000256" key="4">
    <source>
        <dbReference type="SAM" id="MobiDB-lite"/>
    </source>
</evidence>
<dbReference type="InterPro" id="IPR036175">
    <property type="entry name" value="Sec23/24_helical_dom_sf"/>
</dbReference>
<dbReference type="GO" id="GO:0000149">
    <property type="term" value="F:SNARE binding"/>
    <property type="evidence" value="ECO:0007669"/>
    <property type="project" value="TreeGrafter"/>
</dbReference>
<evidence type="ECO:0000259" key="8">
    <source>
        <dbReference type="Pfam" id="PF08033"/>
    </source>
</evidence>
<organism evidence="9">
    <name type="scientific">Trypanosoma congolense (strain IL3000)</name>
    <dbReference type="NCBI Taxonomy" id="1068625"/>
    <lineage>
        <taxon>Eukaryota</taxon>
        <taxon>Discoba</taxon>
        <taxon>Euglenozoa</taxon>
        <taxon>Kinetoplastea</taxon>
        <taxon>Metakinetoplastina</taxon>
        <taxon>Trypanosomatida</taxon>
        <taxon>Trypanosomatidae</taxon>
        <taxon>Trypanosoma</taxon>
        <taxon>Nannomonas</taxon>
    </lineage>
</organism>
<keyword evidence="2" id="KW-0813">Transport</keyword>
<dbReference type="GO" id="GO:0070971">
    <property type="term" value="C:endoplasmic reticulum exit site"/>
    <property type="evidence" value="ECO:0007669"/>
    <property type="project" value="TreeGrafter"/>
</dbReference>
<feature type="compositionally biased region" description="Low complexity" evidence="4">
    <location>
        <begin position="150"/>
        <end position="160"/>
    </location>
</feature>
<dbReference type="InterPro" id="IPR006896">
    <property type="entry name" value="Sec23/24_trunk_dom"/>
</dbReference>
<keyword evidence="3" id="KW-0653">Protein transport</keyword>
<dbReference type="GO" id="GO:0030127">
    <property type="term" value="C:COPII vesicle coat"/>
    <property type="evidence" value="ECO:0007669"/>
    <property type="project" value="InterPro"/>
</dbReference>
<dbReference type="InterPro" id="IPR006900">
    <property type="entry name" value="Sec23/24_helical_dom"/>
</dbReference>
<dbReference type="Gene3D" id="2.30.30.380">
    <property type="entry name" value="Zn-finger domain of Sec23/24"/>
    <property type="match status" value="1"/>
</dbReference>
<dbReference type="Pfam" id="PF08033">
    <property type="entry name" value="Sec23_BS"/>
    <property type="match status" value="1"/>
</dbReference>
<feature type="region of interest" description="Disordered" evidence="4">
    <location>
        <begin position="100"/>
        <end position="161"/>
    </location>
</feature>
<accession>G0UJS4</accession>
<dbReference type="PANTHER" id="PTHR13803:SF4">
    <property type="entry name" value="SECRETORY 24CD, ISOFORM C"/>
    <property type="match status" value="1"/>
</dbReference>
<feature type="compositionally biased region" description="Low complexity" evidence="4">
    <location>
        <begin position="8"/>
        <end position="20"/>
    </location>
</feature>
<dbReference type="InterPro" id="IPR036465">
    <property type="entry name" value="vWFA_dom_sf"/>
</dbReference>
<proteinExistence type="inferred from homology"/>
<dbReference type="Gene3D" id="2.60.40.1670">
    <property type="entry name" value="beta-sandwich domain of Sec23/24"/>
    <property type="match status" value="1"/>
</dbReference>
<feature type="domain" description="Sec23/Sec24 trunk" evidence="6">
    <location>
        <begin position="370"/>
        <end position="600"/>
    </location>
</feature>
<dbReference type="SUPFAM" id="SSF81995">
    <property type="entry name" value="beta-sandwich domain of Sec23/24"/>
    <property type="match status" value="1"/>
</dbReference>
<dbReference type="InterPro" id="IPR036180">
    <property type="entry name" value="Gelsolin-like_dom_sf"/>
</dbReference>
<dbReference type="InterPro" id="IPR029006">
    <property type="entry name" value="ADF-H/Gelsolin-like_dom_sf"/>
</dbReference>
<gene>
    <name evidence="9" type="ORF">TCIL3000_3_450</name>
</gene>
<dbReference type="VEuPathDB" id="TriTrypDB:TcIL3000_3_450"/>
<dbReference type="InterPro" id="IPR006895">
    <property type="entry name" value="Znf_Sec23_Sec24"/>
</dbReference>
<feature type="domain" description="Zinc finger Sec23/Sec24-type" evidence="5">
    <location>
        <begin position="285"/>
        <end position="323"/>
    </location>
</feature>
<dbReference type="InterPro" id="IPR012990">
    <property type="entry name" value="Beta-sandwich_Sec23_24"/>
</dbReference>
<dbReference type="GO" id="GO:0090110">
    <property type="term" value="P:COPII-coated vesicle cargo loading"/>
    <property type="evidence" value="ECO:0007669"/>
    <property type="project" value="TreeGrafter"/>
</dbReference>
<comment type="similarity">
    <text evidence="1">Belongs to the SEC23/SEC24 family. SEC24 subfamily.</text>
</comment>
<dbReference type="Gene3D" id="3.40.50.410">
    <property type="entry name" value="von Willebrand factor, type A domain"/>
    <property type="match status" value="1"/>
</dbReference>
<feature type="region of interest" description="Disordered" evidence="4">
    <location>
        <begin position="1"/>
        <end position="20"/>
    </location>
</feature>
<evidence type="ECO:0000256" key="1">
    <source>
        <dbReference type="ARBA" id="ARBA00008334"/>
    </source>
</evidence>
<dbReference type="SUPFAM" id="SSF82919">
    <property type="entry name" value="Zn-finger domain of Sec23/24"/>
    <property type="match status" value="1"/>
</dbReference>
<dbReference type="InterPro" id="IPR050550">
    <property type="entry name" value="SEC23_SEC24_subfamily"/>
</dbReference>
<evidence type="ECO:0000259" key="5">
    <source>
        <dbReference type="Pfam" id="PF04810"/>
    </source>
</evidence>
<evidence type="ECO:0000313" key="9">
    <source>
        <dbReference type="EMBL" id="CCC89628.1"/>
    </source>
</evidence>
<feature type="domain" description="Sec23/Sec24 beta-sandwich" evidence="8">
    <location>
        <begin position="611"/>
        <end position="695"/>
    </location>
</feature>
<evidence type="ECO:0000259" key="7">
    <source>
        <dbReference type="Pfam" id="PF04815"/>
    </source>
</evidence>
<feature type="region of interest" description="Disordered" evidence="4">
    <location>
        <begin position="33"/>
        <end position="69"/>
    </location>
</feature>
<dbReference type="SUPFAM" id="SSF82754">
    <property type="entry name" value="C-terminal, gelsolin-like domain of Sec23/24"/>
    <property type="match status" value="1"/>
</dbReference>